<reference evidence="4 5" key="1">
    <citation type="submission" date="2023-09" db="EMBL/GenBank/DDBJ databases">
        <authorList>
            <person name="Qi X."/>
        </authorList>
    </citation>
    <scope>NUCLEOTIDE SEQUENCE [LARGE SCALE GENOMIC DNA]</scope>
    <source>
        <strain evidence="4 5">S1-1</strain>
    </source>
</reference>
<gene>
    <name evidence="4" type="ORF">RI844_08210</name>
</gene>
<dbReference type="InterPro" id="IPR028087">
    <property type="entry name" value="Tad_N"/>
</dbReference>
<feature type="region of interest" description="Disordered" evidence="1">
    <location>
        <begin position="257"/>
        <end position="280"/>
    </location>
</feature>
<evidence type="ECO:0000313" key="5">
    <source>
        <dbReference type="Proteomes" id="UP001301442"/>
    </source>
</evidence>
<feature type="domain" description="Putative Flp pilus-assembly TadG-like N-terminal" evidence="3">
    <location>
        <begin position="11"/>
        <end position="56"/>
    </location>
</feature>
<keyword evidence="5" id="KW-1185">Reference proteome</keyword>
<feature type="transmembrane region" description="Helical" evidence="2">
    <location>
        <begin position="12"/>
        <end position="32"/>
    </location>
</feature>
<dbReference type="EMBL" id="CP136600">
    <property type="protein sequence ID" value="WOH39193.1"/>
    <property type="molecule type" value="Genomic_DNA"/>
</dbReference>
<evidence type="ECO:0000259" key="3">
    <source>
        <dbReference type="Pfam" id="PF13400"/>
    </source>
</evidence>
<evidence type="ECO:0000256" key="1">
    <source>
        <dbReference type="SAM" id="MobiDB-lite"/>
    </source>
</evidence>
<dbReference type="Pfam" id="PF13400">
    <property type="entry name" value="Tad"/>
    <property type="match status" value="1"/>
</dbReference>
<dbReference type="Proteomes" id="UP001301442">
    <property type="component" value="Chromosome"/>
</dbReference>
<protein>
    <submittedName>
        <fullName evidence="4">Pilus assembly protein TadG-related protein</fullName>
    </submittedName>
</protein>
<keyword evidence="2" id="KW-0472">Membrane</keyword>
<accession>A0ABZ0GUX5</accession>
<dbReference type="RefSeq" id="WP_348397960.1">
    <property type="nucleotide sequence ID" value="NZ_CP136600.1"/>
</dbReference>
<evidence type="ECO:0000313" key="4">
    <source>
        <dbReference type="EMBL" id="WOH39193.1"/>
    </source>
</evidence>
<organism evidence="4 5">
    <name type="scientific">Thalassotalea fonticola</name>
    <dbReference type="NCBI Taxonomy" id="3065649"/>
    <lineage>
        <taxon>Bacteria</taxon>
        <taxon>Pseudomonadati</taxon>
        <taxon>Pseudomonadota</taxon>
        <taxon>Gammaproteobacteria</taxon>
        <taxon>Alteromonadales</taxon>
        <taxon>Colwelliaceae</taxon>
        <taxon>Thalassotalea</taxon>
    </lineage>
</organism>
<evidence type="ECO:0000256" key="2">
    <source>
        <dbReference type="SAM" id="Phobius"/>
    </source>
</evidence>
<sequence length="463" mass="49641">MKQLVIFKQKGNILIMFTIGLFALIGLSALALDGGHLLLNNNRLQNYADASALNAAKTLDENKGHDEARLAVVKMLRRNLAHNDAAEILAALDVTDSAVTTTSNQITPQLLVEFSLLPDPFISTTEANARFVRVQISDLNLSNFLANIFNFDKTISVTALAGPSTAITYCFNDLVPMMVCGTPKDEIPAGLDPDLFGFEVGNLEVMKMDSNPDSQIGPGNFQLIKFEGSNGADDIRDAMAGGNDGAGEMCFNTPSEDPDLVSDSEVPTETGNTVGPVAQGLNTRLGEYDGPMNQNRYLYPRDPNACQGKRIELDDFGTPYVEVDGVAVPIDTLDGDGNSLFYPEIYTHNNYVADNSLLSPSCTDNETGDWDADPSDTIAVPGRRIIRIVVGECTGDANGSNTVDFLGVGCFFLTQETAQKGNESYVVGEFIENCTGNGWPSGDAEANGPHTLVLYHVPGSSDS</sequence>
<name>A0ABZ0GUX5_9GAMM</name>
<keyword evidence="2" id="KW-0812">Transmembrane</keyword>
<proteinExistence type="predicted"/>
<keyword evidence="2" id="KW-1133">Transmembrane helix</keyword>